<dbReference type="CDD" id="cd02146">
    <property type="entry name" value="NfsA-like"/>
    <property type="match status" value="1"/>
</dbReference>
<dbReference type="Gene3D" id="3.40.109.10">
    <property type="entry name" value="NADH Oxidase"/>
    <property type="match status" value="1"/>
</dbReference>
<evidence type="ECO:0000256" key="4">
    <source>
        <dbReference type="ARBA" id="ARBA00023002"/>
    </source>
</evidence>
<dbReference type="InterPro" id="IPR000415">
    <property type="entry name" value="Nitroreductase-like"/>
</dbReference>
<evidence type="ECO:0000313" key="7">
    <source>
        <dbReference type="EMBL" id="KRM88512.1"/>
    </source>
</evidence>
<dbReference type="eggNOG" id="COG0778">
    <property type="taxonomic scope" value="Bacteria"/>
</dbReference>
<evidence type="ECO:0000256" key="2">
    <source>
        <dbReference type="ARBA" id="ARBA00022630"/>
    </source>
</evidence>
<evidence type="ECO:0000256" key="5">
    <source>
        <dbReference type="PIRNR" id="PIRNR005426"/>
    </source>
</evidence>
<keyword evidence="5" id="KW-0521">NADP</keyword>
<keyword evidence="3 5" id="KW-0288">FMN</keyword>
<name>A0A0R2CAV7_9LACO</name>
<comment type="caution">
    <text evidence="7">The sequence shown here is derived from an EMBL/GenBank/DDBJ whole genome shotgun (WGS) entry which is preliminary data.</text>
</comment>
<evidence type="ECO:0000256" key="1">
    <source>
        <dbReference type="ARBA" id="ARBA00008366"/>
    </source>
</evidence>
<feature type="domain" description="Nitroreductase" evidence="6">
    <location>
        <begin position="121"/>
        <end position="174"/>
    </location>
</feature>
<dbReference type="Proteomes" id="UP000051576">
    <property type="component" value="Unassembled WGS sequence"/>
</dbReference>
<dbReference type="PIRSF" id="PIRSF005426">
    <property type="entry name" value="Frp"/>
    <property type="match status" value="1"/>
</dbReference>
<proteinExistence type="inferred from homology"/>
<dbReference type="STRING" id="1133569.FD21_GL001155"/>
<dbReference type="InterPro" id="IPR016446">
    <property type="entry name" value="Flavin_OxRdtase_Frp"/>
</dbReference>
<dbReference type="PATRIC" id="fig|1133569.4.peg.1285"/>
<accession>A0A0R2CAV7</accession>
<reference evidence="7 8" key="1">
    <citation type="journal article" date="2015" name="Genome Announc.">
        <title>Expanding the biotechnology potential of lactobacilli through comparative genomics of 213 strains and associated genera.</title>
        <authorList>
            <person name="Sun Z."/>
            <person name="Harris H.M."/>
            <person name="McCann A."/>
            <person name="Guo C."/>
            <person name="Argimon S."/>
            <person name="Zhang W."/>
            <person name="Yang X."/>
            <person name="Jeffery I.B."/>
            <person name="Cooney J.C."/>
            <person name="Kagawa T.F."/>
            <person name="Liu W."/>
            <person name="Song Y."/>
            <person name="Salvetti E."/>
            <person name="Wrobel A."/>
            <person name="Rasinkangas P."/>
            <person name="Parkhill J."/>
            <person name="Rea M.C."/>
            <person name="O'Sullivan O."/>
            <person name="Ritari J."/>
            <person name="Douillard F.P."/>
            <person name="Paul Ross R."/>
            <person name="Yang R."/>
            <person name="Briner A.E."/>
            <person name="Felis G.E."/>
            <person name="de Vos W.M."/>
            <person name="Barrangou R."/>
            <person name="Klaenhammer T.R."/>
            <person name="Caufield P.W."/>
            <person name="Cui Y."/>
            <person name="Zhang H."/>
            <person name="O'Toole P.W."/>
        </authorList>
    </citation>
    <scope>NUCLEOTIDE SEQUENCE [LARGE SCALE GENOMIC DNA]</scope>
    <source>
        <strain evidence="7 8">DSM 20605</strain>
    </source>
</reference>
<keyword evidence="8" id="KW-1185">Reference proteome</keyword>
<dbReference type="InterPro" id="IPR029479">
    <property type="entry name" value="Nitroreductase"/>
</dbReference>
<dbReference type="GO" id="GO:0016491">
    <property type="term" value="F:oxidoreductase activity"/>
    <property type="evidence" value="ECO:0007669"/>
    <property type="project" value="UniProtKB-UniRule"/>
</dbReference>
<evidence type="ECO:0000313" key="8">
    <source>
        <dbReference type="Proteomes" id="UP000051576"/>
    </source>
</evidence>
<dbReference type="PANTHER" id="PTHR43425:SF2">
    <property type="entry name" value="OXYGEN-INSENSITIVE NADPH NITROREDUCTASE"/>
    <property type="match status" value="1"/>
</dbReference>
<dbReference type="EMBL" id="AYYX01000031">
    <property type="protein sequence ID" value="KRM88512.1"/>
    <property type="molecule type" value="Genomic_DNA"/>
</dbReference>
<dbReference type="Pfam" id="PF00881">
    <property type="entry name" value="Nitroreductase"/>
    <property type="match status" value="1"/>
</dbReference>
<dbReference type="PANTHER" id="PTHR43425">
    <property type="entry name" value="OXYGEN-INSENSITIVE NADPH NITROREDUCTASE"/>
    <property type="match status" value="1"/>
</dbReference>
<sequence>MDFLGELKMAENYNQTIKHQLTHRTIRAFKHHCLTPKQLQLLVKVVDQTATSMFLQQRTVLHITDLAKRRAICQVSNQAYVGANGDLFIFIVDLFRNQQIRQHLGKNDGRLHQTDIFIQGLEDAILGVQNFVTAAESLGLGAVILGSINNDPQRMIDILNLPKLTFPVLGVQVGIPDQEPQLKPRLPLSSCFFENNYPANFKLADFEAYDQIVRTYYDLRDSNRRIDSFTNQIGKKLDQKSTKRNELLKVLHHQGLCLK</sequence>
<protein>
    <submittedName>
        <fullName evidence="7">Nitroreductase</fullName>
    </submittedName>
</protein>
<comment type="similarity">
    <text evidence="1 5">Belongs to the flavin oxidoreductase frp family.</text>
</comment>
<keyword evidence="4 5" id="KW-0560">Oxidoreductase</keyword>
<gene>
    <name evidence="7" type="ORF">FD21_GL001155</name>
</gene>
<dbReference type="AlphaFoldDB" id="A0A0R2CAV7"/>
<keyword evidence="2 5" id="KW-0285">Flavoprotein</keyword>
<dbReference type="SUPFAM" id="SSF55469">
    <property type="entry name" value="FMN-dependent nitroreductase-like"/>
    <property type="match status" value="1"/>
</dbReference>
<evidence type="ECO:0000256" key="3">
    <source>
        <dbReference type="ARBA" id="ARBA00022643"/>
    </source>
</evidence>
<evidence type="ECO:0000259" key="6">
    <source>
        <dbReference type="Pfam" id="PF00881"/>
    </source>
</evidence>
<organism evidence="7 8">
    <name type="scientific">Liquorilactobacillus vini DSM 20605</name>
    <dbReference type="NCBI Taxonomy" id="1133569"/>
    <lineage>
        <taxon>Bacteria</taxon>
        <taxon>Bacillati</taxon>
        <taxon>Bacillota</taxon>
        <taxon>Bacilli</taxon>
        <taxon>Lactobacillales</taxon>
        <taxon>Lactobacillaceae</taxon>
        <taxon>Liquorilactobacillus</taxon>
    </lineage>
</organism>